<evidence type="ECO:0000313" key="3">
    <source>
        <dbReference type="Proteomes" id="UP001067235"/>
    </source>
</evidence>
<accession>A0ABT4MP88</accession>
<dbReference type="PROSITE" id="PS51257">
    <property type="entry name" value="PROKAR_LIPOPROTEIN"/>
    <property type="match status" value="1"/>
</dbReference>
<dbReference type="Proteomes" id="UP001067235">
    <property type="component" value="Unassembled WGS sequence"/>
</dbReference>
<organism evidence="2 3">
    <name type="scientific">Gordonia rubripertincta</name>
    <name type="common">Rhodococcus corallinus</name>
    <dbReference type="NCBI Taxonomy" id="36822"/>
    <lineage>
        <taxon>Bacteria</taxon>
        <taxon>Bacillati</taxon>
        <taxon>Actinomycetota</taxon>
        <taxon>Actinomycetes</taxon>
        <taxon>Mycobacteriales</taxon>
        <taxon>Gordoniaceae</taxon>
        <taxon>Gordonia</taxon>
    </lineage>
</organism>
<name>A0ABT4MP88_GORRU</name>
<evidence type="ECO:0000313" key="2">
    <source>
        <dbReference type="EMBL" id="MCZ4548803.1"/>
    </source>
</evidence>
<dbReference type="EMBL" id="JAPWIE010000001">
    <property type="protein sequence ID" value="MCZ4548803.1"/>
    <property type="molecule type" value="Genomic_DNA"/>
</dbReference>
<evidence type="ECO:0008006" key="4">
    <source>
        <dbReference type="Google" id="ProtNLM"/>
    </source>
</evidence>
<sequence>MTGVMRSRVLAAAAMLGAIAVSSCATGSGDGGITDYWPAPSLSSPGRGTPTSSTTYEPFPDCDSAFCTQLSINGLPVIADGACPPELDSEVVGDLVCRDGLWRAKAPG</sequence>
<feature type="chain" id="PRO_5046394311" description="Secreted protein" evidence="1">
    <location>
        <begin position="26"/>
        <end position="108"/>
    </location>
</feature>
<gene>
    <name evidence="2" type="ORF">O4213_02340</name>
</gene>
<dbReference type="RefSeq" id="WP_301569297.1">
    <property type="nucleotide sequence ID" value="NZ_JAPWIE010000001.1"/>
</dbReference>
<evidence type="ECO:0000256" key="1">
    <source>
        <dbReference type="SAM" id="SignalP"/>
    </source>
</evidence>
<keyword evidence="1" id="KW-0732">Signal</keyword>
<reference evidence="2" key="1">
    <citation type="submission" date="2022-12" db="EMBL/GenBank/DDBJ databases">
        <authorList>
            <person name="Krivoruchko A.V."/>
            <person name="Elkin A."/>
        </authorList>
    </citation>
    <scope>NUCLEOTIDE SEQUENCE</scope>
    <source>
        <strain evidence="2">IEGM 1388</strain>
    </source>
</reference>
<proteinExistence type="predicted"/>
<feature type="signal peptide" evidence="1">
    <location>
        <begin position="1"/>
        <end position="25"/>
    </location>
</feature>
<comment type="caution">
    <text evidence="2">The sequence shown here is derived from an EMBL/GenBank/DDBJ whole genome shotgun (WGS) entry which is preliminary data.</text>
</comment>
<keyword evidence="3" id="KW-1185">Reference proteome</keyword>
<protein>
    <recommendedName>
        <fullName evidence="4">Secreted protein</fullName>
    </recommendedName>
</protein>